<dbReference type="Proteomes" id="UP001055811">
    <property type="component" value="Linkage Group LG05"/>
</dbReference>
<evidence type="ECO:0000313" key="2">
    <source>
        <dbReference type="Proteomes" id="UP001055811"/>
    </source>
</evidence>
<comment type="caution">
    <text evidence="1">The sequence shown here is derived from an EMBL/GenBank/DDBJ whole genome shotgun (WGS) entry which is preliminary data.</text>
</comment>
<dbReference type="EMBL" id="CM042013">
    <property type="protein sequence ID" value="KAI3739009.1"/>
    <property type="molecule type" value="Genomic_DNA"/>
</dbReference>
<reference evidence="2" key="1">
    <citation type="journal article" date="2022" name="Mol. Ecol. Resour.">
        <title>The genomes of chicory, endive, great burdock and yacon provide insights into Asteraceae palaeo-polyploidization history and plant inulin production.</title>
        <authorList>
            <person name="Fan W."/>
            <person name="Wang S."/>
            <person name="Wang H."/>
            <person name="Wang A."/>
            <person name="Jiang F."/>
            <person name="Liu H."/>
            <person name="Zhao H."/>
            <person name="Xu D."/>
            <person name="Zhang Y."/>
        </authorList>
    </citation>
    <scope>NUCLEOTIDE SEQUENCE [LARGE SCALE GENOMIC DNA]</scope>
    <source>
        <strain evidence="2">cv. Punajuju</strain>
    </source>
</reference>
<sequence length="74" mass="8818">MRRNARPRAYPERPGELSWHKMVQATIILEDMMKTEYLRKEWRYWSSTSTAARIYNVSALALQNYILDASVRIL</sequence>
<accession>A0ACB9CXI7</accession>
<protein>
    <submittedName>
        <fullName evidence="1">Uncharacterized protein</fullName>
    </submittedName>
</protein>
<organism evidence="1 2">
    <name type="scientific">Cichorium intybus</name>
    <name type="common">Chicory</name>
    <dbReference type="NCBI Taxonomy" id="13427"/>
    <lineage>
        <taxon>Eukaryota</taxon>
        <taxon>Viridiplantae</taxon>
        <taxon>Streptophyta</taxon>
        <taxon>Embryophyta</taxon>
        <taxon>Tracheophyta</taxon>
        <taxon>Spermatophyta</taxon>
        <taxon>Magnoliopsida</taxon>
        <taxon>eudicotyledons</taxon>
        <taxon>Gunneridae</taxon>
        <taxon>Pentapetalae</taxon>
        <taxon>asterids</taxon>
        <taxon>campanulids</taxon>
        <taxon>Asterales</taxon>
        <taxon>Asteraceae</taxon>
        <taxon>Cichorioideae</taxon>
        <taxon>Cichorieae</taxon>
        <taxon>Cichoriinae</taxon>
        <taxon>Cichorium</taxon>
    </lineage>
</organism>
<evidence type="ECO:0000313" key="1">
    <source>
        <dbReference type="EMBL" id="KAI3739009.1"/>
    </source>
</evidence>
<reference evidence="1 2" key="2">
    <citation type="journal article" date="2022" name="Mol. Ecol. Resour.">
        <title>The genomes of chicory, endive, great burdock and yacon provide insights into Asteraceae paleo-polyploidization history and plant inulin production.</title>
        <authorList>
            <person name="Fan W."/>
            <person name="Wang S."/>
            <person name="Wang H."/>
            <person name="Wang A."/>
            <person name="Jiang F."/>
            <person name="Liu H."/>
            <person name="Zhao H."/>
            <person name="Xu D."/>
            <person name="Zhang Y."/>
        </authorList>
    </citation>
    <scope>NUCLEOTIDE SEQUENCE [LARGE SCALE GENOMIC DNA]</scope>
    <source>
        <strain evidence="2">cv. Punajuju</strain>
        <tissue evidence="1">Leaves</tissue>
    </source>
</reference>
<proteinExistence type="predicted"/>
<keyword evidence="2" id="KW-1185">Reference proteome</keyword>
<name>A0ACB9CXI7_CICIN</name>
<gene>
    <name evidence="1" type="ORF">L2E82_29349</name>
</gene>